<organism evidence="1 2">
    <name type="scientific">Candidatus Auribacter fodinae</name>
    <dbReference type="NCBI Taxonomy" id="2093366"/>
    <lineage>
        <taxon>Bacteria</taxon>
        <taxon>Pseudomonadati</taxon>
        <taxon>Candidatus Auribacterota</taxon>
        <taxon>Candidatus Auribacteria</taxon>
        <taxon>Candidatus Auribacterales</taxon>
        <taxon>Candidatus Auribacteraceae</taxon>
        <taxon>Candidatus Auribacter</taxon>
    </lineage>
</organism>
<keyword evidence="1" id="KW-0548">Nucleotidyltransferase</keyword>
<dbReference type="GO" id="GO:0008408">
    <property type="term" value="F:3'-5' exonuclease activity"/>
    <property type="evidence" value="ECO:0007669"/>
    <property type="project" value="InterPro"/>
</dbReference>
<dbReference type="PANTHER" id="PTHR11669:SF8">
    <property type="entry name" value="DNA POLYMERASE III SUBUNIT DELTA"/>
    <property type="match status" value="1"/>
</dbReference>
<name>A0A3A4R1W5_9BACT</name>
<comment type="caution">
    <text evidence="1">The sequence shown here is derived from an EMBL/GenBank/DDBJ whole genome shotgun (WGS) entry which is preliminary data.</text>
</comment>
<accession>A0A3A4R1W5</accession>
<proteinExistence type="predicted"/>
<dbReference type="GO" id="GO:0003887">
    <property type="term" value="F:DNA-directed DNA polymerase activity"/>
    <property type="evidence" value="ECO:0007669"/>
    <property type="project" value="UniProtKB-EC"/>
</dbReference>
<dbReference type="InterPro" id="IPR004622">
    <property type="entry name" value="DNA_pol_HolB"/>
</dbReference>
<dbReference type="GO" id="GO:0006261">
    <property type="term" value="P:DNA-templated DNA replication"/>
    <property type="evidence" value="ECO:0007669"/>
    <property type="project" value="TreeGrafter"/>
</dbReference>
<dbReference type="EMBL" id="QZJZ01000097">
    <property type="protein sequence ID" value="RJP56288.1"/>
    <property type="molecule type" value="Genomic_DNA"/>
</dbReference>
<sequence>MSSIKYELWNRSLIRRVIDSGRVAHAYLFLGPDQQKKIWTAISMAKALMCSETGAFFCDQCPTCKKINSHNHPDVLWLRPSGARREIKIEMARSIQATLSLKSYEGGKKVAILIDADRMNTEAANSMLKTIEEPADNTYLILIAADVERFLPTIVSRCQQVYFPLEDRSSIVDFLASECHVEPSRAEVIASLAYGNYSEAIKYLDDDRLEWREYIIDLFFRIFHSETDIFELAETCEKRIIDRAELSVKNIPPDQAGATPDGSDLTSMERASVEKSVFNEEVSVFFQILELCCRDFIIYNETGDAELLVNSDKVEALSRYARGFSMERLLRCMVEIGNAFKAYQGNTKLQFVLEILFDRIQQELVA</sequence>
<keyword evidence="1" id="KW-0808">Transferase</keyword>
<dbReference type="NCBIfam" id="TIGR00678">
    <property type="entry name" value="holB"/>
    <property type="match status" value="1"/>
</dbReference>
<evidence type="ECO:0000313" key="2">
    <source>
        <dbReference type="Proteomes" id="UP000266426"/>
    </source>
</evidence>
<dbReference type="SUPFAM" id="SSF52540">
    <property type="entry name" value="P-loop containing nucleoside triphosphate hydrolases"/>
    <property type="match status" value="1"/>
</dbReference>
<dbReference type="Pfam" id="PF13177">
    <property type="entry name" value="DNA_pol3_delta2"/>
    <property type="match status" value="1"/>
</dbReference>
<dbReference type="Proteomes" id="UP000266426">
    <property type="component" value="Unassembled WGS sequence"/>
</dbReference>
<protein>
    <submittedName>
        <fullName evidence="1">DNA polymerase III subunit delta</fullName>
        <ecNumber evidence="1">2.7.7.7</ecNumber>
    </submittedName>
</protein>
<dbReference type="EC" id="2.7.7.7" evidence="1"/>
<gene>
    <name evidence="1" type="primary">holB</name>
    <name evidence="1" type="ORF">C4541_12530</name>
</gene>
<dbReference type="Gene3D" id="3.40.50.300">
    <property type="entry name" value="P-loop containing nucleotide triphosphate hydrolases"/>
    <property type="match status" value="1"/>
</dbReference>
<dbReference type="InterPro" id="IPR050238">
    <property type="entry name" value="DNA_Rep/Repair_Clamp_Loader"/>
</dbReference>
<reference evidence="1 2" key="1">
    <citation type="journal article" date="2017" name="ISME J.">
        <title>Energy and carbon metabolisms in a deep terrestrial subsurface fluid microbial community.</title>
        <authorList>
            <person name="Momper L."/>
            <person name="Jungbluth S.P."/>
            <person name="Lee M.D."/>
            <person name="Amend J.P."/>
        </authorList>
    </citation>
    <scope>NUCLEOTIDE SEQUENCE [LARGE SCALE GENOMIC DNA]</scope>
    <source>
        <strain evidence="1">SURF_26</strain>
    </source>
</reference>
<dbReference type="InterPro" id="IPR027417">
    <property type="entry name" value="P-loop_NTPase"/>
</dbReference>
<dbReference type="PANTHER" id="PTHR11669">
    <property type="entry name" value="REPLICATION FACTOR C / DNA POLYMERASE III GAMMA-TAU SUBUNIT"/>
    <property type="match status" value="1"/>
</dbReference>
<dbReference type="AlphaFoldDB" id="A0A3A4R1W5"/>
<evidence type="ECO:0000313" key="1">
    <source>
        <dbReference type="EMBL" id="RJP56288.1"/>
    </source>
</evidence>